<name>A0A6A1WL43_9ROSI</name>
<gene>
    <name evidence="3" type="ORF">CJ030_MR1G027865</name>
</gene>
<evidence type="ECO:0000256" key="1">
    <source>
        <dbReference type="SAM" id="MobiDB-lite"/>
    </source>
</evidence>
<feature type="compositionally biased region" description="Basic and acidic residues" evidence="1">
    <location>
        <begin position="268"/>
        <end position="277"/>
    </location>
</feature>
<dbReference type="AlphaFoldDB" id="A0A6A1WL43"/>
<sequence>MNQRQSVSHILSSHEHEQENAYRIRLTAVLDCIRFLLGQGLAFRGHDESESSLRQGNFRELLKWYSLRKKKVAKTITLNAPGNNQMTSPTIQKEIVNACAVLTTLAIIKDIGDGFFSLMVDESRDSSVKEQMAVVLRYLNKSGQVIERFLGVEHVTDTCSQSLKTAIDKLFARHGLSISRLRGQGYDGASNMRGEFNGLKSLILSENRSAFYIHCFAHQLQLAVVAIAKNNLQVGDFFNYVSMIVTMVGASCKRKDILRQSQHEKIVEQLENGEKSSGRGKNQETSLARPGDTP</sequence>
<proteinExistence type="predicted"/>
<dbReference type="InterPro" id="IPR055298">
    <property type="entry name" value="AtLOH3-like"/>
</dbReference>
<dbReference type="SUPFAM" id="SSF53098">
    <property type="entry name" value="Ribonuclease H-like"/>
    <property type="match status" value="1"/>
</dbReference>
<dbReference type="Pfam" id="PF14291">
    <property type="entry name" value="DUF4371"/>
    <property type="match status" value="1"/>
</dbReference>
<organism evidence="3 4">
    <name type="scientific">Morella rubra</name>
    <name type="common">Chinese bayberry</name>
    <dbReference type="NCBI Taxonomy" id="262757"/>
    <lineage>
        <taxon>Eukaryota</taxon>
        <taxon>Viridiplantae</taxon>
        <taxon>Streptophyta</taxon>
        <taxon>Embryophyta</taxon>
        <taxon>Tracheophyta</taxon>
        <taxon>Spermatophyta</taxon>
        <taxon>Magnoliopsida</taxon>
        <taxon>eudicotyledons</taxon>
        <taxon>Gunneridae</taxon>
        <taxon>Pentapetalae</taxon>
        <taxon>rosids</taxon>
        <taxon>fabids</taxon>
        <taxon>Fagales</taxon>
        <taxon>Myricaceae</taxon>
        <taxon>Morella</taxon>
    </lineage>
</organism>
<evidence type="ECO:0000313" key="3">
    <source>
        <dbReference type="EMBL" id="KAB1225864.1"/>
    </source>
</evidence>
<evidence type="ECO:0000259" key="2">
    <source>
        <dbReference type="Pfam" id="PF14291"/>
    </source>
</evidence>
<feature type="domain" description="DUF4371" evidence="2">
    <location>
        <begin position="1"/>
        <end position="198"/>
    </location>
</feature>
<reference evidence="3 4" key="1">
    <citation type="journal article" date="2019" name="Plant Biotechnol. J.">
        <title>The red bayberry genome and genetic basis of sex determination.</title>
        <authorList>
            <person name="Jia H.M."/>
            <person name="Jia H.J."/>
            <person name="Cai Q.L."/>
            <person name="Wang Y."/>
            <person name="Zhao H.B."/>
            <person name="Yang W.F."/>
            <person name="Wang G.Y."/>
            <person name="Li Y.H."/>
            <person name="Zhan D.L."/>
            <person name="Shen Y.T."/>
            <person name="Niu Q.F."/>
            <person name="Chang L."/>
            <person name="Qiu J."/>
            <person name="Zhao L."/>
            <person name="Xie H.B."/>
            <person name="Fu W.Y."/>
            <person name="Jin J."/>
            <person name="Li X.W."/>
            <person name="Jiao Y."/>
            <person name="Zhou C.C."/>
            <person name="Tu T."/>
            <person name="Chai C.Y."/>
            <person name="Gao J.L."/>
            <person name="Fan L.J."/>
            <person name="van de Weg E."/>
            <person name="Wang J.Y."/>
            <person name="Gao Z.S."/>
        </authorList>
    </citation>
    <scope>NUCLEOTIDE SEQUENCE [LARGE SCALE GENOMIC DNA]</scope>
    <source>
        <tissue evidence="3">Leaves</tissue>
    </source>
</reference>
<dbReference type="PANTHER" id="PTHR11697">
    <property type="entry name" value="GENERAL TRANSCRIPTION FACTOR 2-RELATED ZINC FINGER PROTEIN"/>
    <property type="match status" value="1"/>
</dbReference>
<dbReference type="Proteomes" id="UP000516437">
    <property type="component" value="Chromosome 1"/>
</dbReference>
<dbReference type="InterPro" id="IPR012337">
    <property type="entry name" value="RNaseH-like_sf"/>
</dbReference>
<comment type="caution">
    <text evidence="3">The sequence shown here is derived from an EMBL/GenBank/DDBJ whole genome shotgun (WGS) entry which is preliminary data.</text>
</comment>
<dbReference type="EMBL" id="RXIC02000019">
    <property type="protein sequence ID" value="KAB1225864.1"/>
    <property type="molecule type" value="Genomic_DNA"/>
</dbReference>
<dbReference type="OrthoDB" id="6621980at2759"/>
<evidence type="ECO:0000313" key="4">
    <source>
        <dbReference type="Proteomes" id="UP000516437"/>
    </source>
</evidence>
<feature type="region of interest" description="Disordered" evidence="1">
    <location>
        <begin position="268"/>
        <end position="294"/>
    </location>
</feature>
<keyword evidence="4" id="KW-1185">Reference proteome</keyword>
<accession>A0A6A1WL43</accession>
<dbReference type="InterPro" id="IPR025398">
    <property type="entry name" value="DUF4371"/>
</dbReference>
<protein>
    <submittedName>
        <fullName evidence="3">Zinc finger MYM-type protein 1</fullName>
    </submittedName>
</protein>
<dbReference type="PANTHER" id="PTHR11697:SF230">
    <property type="entry name" value="ZINC FINGER, MYM DOMAIN CONTAINING 1"/>
    <property type="match status" value="1"/>
</dbReference>